<dbReference type="InterPro" id="IPR006140">
    <property type="entry name" value="D-isomer_DH_NAD-bd"/>
</dbReference>
<keyword evidence="9" id="KW-0718">Serine biosynthesis</keyword>
<dbReference type="Gene3D" id="3.30.70.260">
    <property type="match status" value="1"/>
</dbReference>
<organism evidence="12 13">
    <name type="scientific">Pseudonocardia kongjuensis</name>
    <dbReference type="NCBI Taxonomy" id="102227"/>
    <lineage>
        <taxon>Bacteria</taxon>
        <taxon>Bacillati</taxon>
        <taxon>Actinomycetota</taxon>
        <taxon>Actinomycetes</taxon>
        <taxon>Pseudonocardiales</taxon>
        <taxon>Pseudonocardiaceae</taxon>
        <taxon>Pseudonocardia</taxon>
    </lineage>
</organism>
<dbReference type="EMBL" id="BAAAJK010000042">
    <property type="protein sequence ID" value="GAA1398752.1"/>
    <property type="molecule type" value="Genomic_DNA"/>
</dbReference>
<feature type="domain" description="ACT" evidence="11">
    <location>
        <begin position="506"/>
        <end position="578"/>
    </location>
</feature>
<dbReference type="Pfam" id="PF02826">
    <property type="entry name" value="2-Hacid_dh_C"/>
    <property type="match status" value="1"/>
</dbReference>
<dbReference type="InterPro" id="IPR029009">
    <property type="entry name" value="ASB_dom_sf"/>
</dbReference>
<dbReference type="PROSITE" id="PS51671">
    <property type="entry name" value="ACT"/>
    <property type="match status" value="1"/>
</dbReference>
<protein>
    <recommendedName>
        <fullName evidence="4 9">D-3-phosphoglycerate dehydrogenase</fullName>
        <ecNumber evidence="9">1.1.1.95</ecNumber>
    </recommendedName>
</protein>
<comment type="caution">
    <text evidence="12">The sequence shown here is derived from an EMBL/GenBank/DDBJ whole genome shotgun (WGS) entry which is preliminary data.</text>
</comment>
<dbReference type="InterPro" id="IPR029753">
    <property type="entry name" value="D-isomer_DH_CS"/>
</dbReference>
<dbReference type="InterPro" id="IPR045865">
    <property type="entry name" value="ACT-like_dom_sf"/>
</dbReference>
<dbReference type="Gene3D" id="3.30.1330.90">
    <property type="entry name" value="D-3-phosphoglycerate dehydrogenase, domain 3"/>
    <property type="match status" value="1"/>
</dbReference>
<dbReference type="InterPro" id="IPR036291">
    <property type="entry name" value="NAD(P)-bd_dom_sf"/>
</dbReference>
<dbReference type="Proteomes" id="UP001501414">
    <property type="component" value="Unassembled WGS sequence"/>
</dbReference>
<dbReference type="Pfam" id="PF01842">
    <property type="entry name" value="ACT"/>
    <property type="match status" value="1"/>
</dbReference>
<dbReference type="SUPFAM" id="SSF143548">
    <property type="entry name" value="Serine metabolism enzymes domain"/>
    <property type="match status" value="1"/>
</dbReference>
<dbReference type="Gene3D" id="3.40.50.720">
    <property type="entry name" value="NAD(P)-binding Rossmann-like Domain"/>
    <property type="match status" value="2"/>
</dbReference>
<keyword evidence="5 9" id="KW-0560">Oxidoreductase</keyword>
<dbReference type="Pfam" id="PF19304">
    <property type="entry name" value="PGDH_inter"/>
    <property type="match status" value="1"/>
</dbReference>
<comment type="similarity">
    <text evidence="3 9">Belongs to the D-isomer specific 2-hydroxyacid dehydrogenase family.</text>
</comment>
<dbReference type="InterPro" id="IPR006236">
    <property type="entry name" value="PGDH"/>
</dbReference>
<accession>A0ABN1Y5X6</accession>
<sequence>MHSGSPVWITPTTPLTSFRRDGGPGLGWAAARHRTTRPGEHRHTVSTVATQNRPVVLLAEKLAPSAVELLGEDVEIRHVDGTDRPALLKEIADADALLVRSATQVDAEALAASTRLKVVARAGVGLDNVDVPAATARGVLVVNAPTSNIVSAAEHAVALMLATARHIPAADAALRKGQWKRSAYGGVELNGKVAGIVGLGKIGQLVAQRLAAFGTRLVAYDPYIAPSRAAQLGIELLELDELLRTADLISIHLPKTPETQGLIGKDQLAITKPGVIVVNAARGGLVDEDALAEAVRSGHVGGAGVDVYVSEPTTSSPLFELENVVATPHLGASTAEAQDRAGTDVARSVQLALAGEFVPDAVNVQVHGTVGEEVRPWLPLVQKLGTTLHAVAGRTPTSVTVDVAGELAGEDVSVLALAALRGVFTHVVEDQVTFVNVPQLAEARGVSVEVTTTPESANHRSVVQLRGAMPDGESITVSGTLTGRAEVQKLVEINGRHFDLRAEGEVVLLEYADRPGVMGRVGSLLGEAAVNIEAAQISQTTEGTDAVMLLRVDRHIDPAVLEPIGASVGARTIRLISFDG</sequence>
<comment type="catalytic activity">
    <reaction evidence="8 9">
        <text>(2R)-3-phosphoglycerate + NAD(+) = 3-phosphooxypyruvate + NADH + H(+)</text>
        <dbReference type="Rhea" id="RHEA:12641"/>
        <dbReference type="ChEBI" id="CHEBI:15378"/>
        <dbReference type="ChEBI" id="CHEBI:18110"/>
        <dbReference type="ChEBI" id="CHEBI:57540"/>
        <dbReference type="ChEBI" id="CHEBI:57945"/>
        <dbReference type="ChEBI" id="CHEBI:58272"/>
        <dbReference type="EC" id="1.1.1.95"/>
    </reaction>
</comment>
<evidence type="ECO:0000256" key="5">
    <source>
        <dbReference type="ARBA" id="ARBA00023002"/>
    </source>
</evidence>
<dbReference type="PROSITE" id="PS00671">
    <property type="entry name" value="D_2_HYDROXYACID_DH_3"/>
    <property type="match status" value="1"/>
</dbReference>
<evidence type="ECO:0000313" key="13">
    <source>
        <dbReference type="Proteomes" id="UP001501414"/>
    </source>
</evidence>
<dbReference type="PANTHER" id="PTHR42938:SF47">
    <property type="entry name" value="HYDROXYPYRUVATE REDUCTASE"/>
    <property type="match status" value="1"/>
</dbReference>
<comment type="pathway">
    <text evidence="2 9">Amino-acid biosynthesis; L-serine biosynthesis; L-serine from 3-phospho-D-glycerate: step 1/3.</text>
</comment>
<dbReference type="InterPro" id="IPR045626">
    <property type="entry name" value="PGDH_ASB_dom"/>
</dbReference>
<keyword evidence="9" id="KW-0028">Amino-acid biosynthesis</keyword>
<name>A0ABN1Y5X6_9PSEU</name>
<dbReference type="NCBIfam" id="TIGR01327">
    <property type="entry name" value="PGDH"/>
    <property type="match status" value="1"/>
</dbReference>
<dbReference type="PROSITE" id="PS00065">
    <property type="entry name" value="D_2_HYDROXYACID_DH_1"/>
    <property type="match status" value="1"/>
</dbReference>
<evidence type="ECO:0000256" key="8">
    <source>
        <dbReference type="ARBA" id="ARBA00048731"/>
    </source>
</evidence>
<dbReference type="InterPro" id="IPR006139">
    <property type="entry name" value="D-isomer_2_OHA_DH_cat_dom"/>
</dbReference>
<dbReference type="SUPFAM" id="SSF51735">
    <property type="entry name" value="NAD(P)-binding Rossmann-fold domains"/>
    <property type="match status" value="1"/>
</dbReference>
<feature type="region of interest" description="Disordered" evidence="10">
    <location>
        <begin position="1"/>
        <end position="23"/>
    </location>
</feature>
<gene>
    <name evidence="12" type="primary">serA_2</name>
    <name evidence="12" type="ORF">GCM10009613_53360</name>
</gene>
<evidence type="ECO:0000256" key="1">
    <source>
        <dbReference type="ARBA" id="ARBA00003800"/>
    </source>
</evidence>
<evidence type="ECO:0000259" key="11">
    <source>
        <dbReference type="PROSITE" id="PS51671"/>
    </source>
</evidence>
<dbReference type="CDD" id="cd12173">
    <property type="entry name" value="PGDH_4"/>
    <property type="match status" value="1"/>
</dbReference>
<evidence type="ECO:0000256" key="7">
    <source>
        <dbReference type="ARBA" id="ARBA00048126"/>
    </source>
</evidence>
<evidence type="ECO:0000256" key="10">
    <source>
        <dbReference type="SAM" id="MobiDB-lite"/>
    </source>
</evidence>
<dbReference type="EC" id="1.1.1.95" evidence="9"/>
<evidence type="ECO:0000256" key="6">
    <source>
        <dbReference type="ARBA" id="ARBA00023027"/>
    </source>
</evidence>
<comment type="function">
    <text evidence="1">Catalyzes the reversible oxidation of 3-phospho-D-glycerate to 3-phosphonooxypyruvate, the first step of the phosphorylated L-serine biosynthesis pathway. Also catalyzes the reversible oxidation of 2-hydroxyglutarate to 2-oxoglutarate.</text>
</comment>
<dbReference type="SUPFAM" id="SSF55021">
    <property type="entry name" value="ACT-like"/>
    <property type="match status" value="1"/>
</dbReference>
<reference evidence="12 13" key="1">
    <citation type="journal article" date="2019" name="Int. J. Syst. Evol. Microbiol.">
        <title>The Global Catalogue of Microorganisms (GCM) 10K type strain sequencing project: providing services to taxonomists for standard genome sequencing and annotation.</title>
        <authorList>
            <consortium name="The Broad Institute Genomics Platform"/>
            <consortium name="The Broad Institute Genome Sequencing Center for Infectious Disease"/>
            <person name="Wu L."/>
            <person name="Ma J."/>
        </authorList>
    </citation>
    <scope>NUCLEOTIDE SEQUENCE [LARGE SCALE GENOMIC DNA]</scope>
    <source>
        <strain evidence="12 13">JCM 11896</strain>
    </source>
</reference>
<dbReference type="PANTHER" id="PTHR42938">
    <property type="entry name" value="FORMATE DEHYDROGENASE 1"/>
    <property type="match status" value="1"/>
</dbReference>
<evidence type="ECO:0000256" key="4">
    <source>
        <dbReference type="ARBA" id="ARBA00021582"/>
    </source>
</evidence>
<keyword evidence="6 9" id="KW-0520">NAD</keyword>
<evidence type="ECO:0000313" key="12">
    <source>
        <dbReference type="EMBL" id="GAA1398752.1"/>
    </source>
</evidence>
<evidence type="ECO:0000256" key="2">
    <source>
        <dbReference type="ARBA" id="ARBA00005216"/>
    </source>
</evidence>
<dbReference type="Pfam" id="PF00389">
    <property type="entry name" value="2-Hacid_dh"/>
    <property type="match status" value="1"/>
</dbReference>
<comment type="catalytic activity">
    <reaction evidence="7">
        <text>(R)-2-hydroxyglutarate + NAD(+) = 2-oxoglutarate + NADH + H(+)</text>
        <dbReference type="Rhea" id="RHEA:49612"/>
        <dbReference type="ChEBI" id="CHEBI:15378"/>
        <dbReference type="ChEBI" id="CHEBI:15801"/>
        <dbReference type="ChEBI" id="CHEBI:16810"/>
        <dbReference type="ChEBI" id="CHEBI:57540"/>
        <dbReference type="ChEBI" id="CHEBI:57945"/>
        <dbReference type="EC" id="1.1.1.399"/>
    </reaction>
</comment>
<evidence type="ECO:0000256" key="9">
    <source>
        <dbReference type="RuleBase" id="RU363003"/>
    </source>
</evidence>
<keyword evidence="13" id="KW-1185">Reference proteome</keyword>
<dbReference type="CDD" id="cd04902">
    <property type="entry name" value="ACT_3PGDH-xct"/>
    <property type="match status" value="1"/>
</dbReference>
<evidence type="ECO:0000256" key="3">
    <source>
        <dbReference type="ARBA" id="ARBA00005854"/>
    </source>
</evidence>
<dbReference type="SUPFAM" id="SSF52283">
    <property type="entry name" value="Formate/glycerate dehydrogenase catalytic domain-like"/>
    <property type="match status" value="1"/>
</dbReference>
<proteinExistence type="inferred from homology"/>
<dbReference type="InterPro" id="IPR002912">
    <property type="entry name" value="ACT_dom"/>
</dbReference>
<dbReference type="InterPro" id="IPR029752">
    <property type="entry name" value="D-isomer_DH_CS1"/>
</dbReference>